<evidence type="ECO:0000256" key="6">
    <source>
        <dbReference type="ARBA" id="ARBA00022683"/>
    </source>
</evidence>
<keyword evidence="2" id="KW-0813">Transport</keyword>
<dbReference type="GO" id="GO:0016301">
    <property type="term" value="F:kinase activity"/>
    <property type="evidence" value="ECO:0007669"/>
    <property type="project" value="UniProtKB-KW"/>
</dbReference>
<dbReference type="Gene3D" id="3.40.35.10">
    <property type="entry name" value="Phosphotransferase system, sorbose subfamily IIB component"/>
    <property type="match status" value="1"/>
</dbReference>
<evidence type="ECO:0000256" key="2">
    <source>
        <dbReference type="ARBA" id="ARBA00022448"/>
    </source>
</evidence>
<feature type="domain" description="PTS EIIB type-4" evidence="8">
    <location>
        <begin position="1"/>
        <end position="157"/>
    </location>
</feature>
<reference evidence="9 10" key="1">
    <citation type="submission" date="2020-06" db="EMBL/GenBank/DDBJ databases">
        <authorList>
            <person name="Kang J."/>
        </authorList>
    </citation>
    <scope>NUCLEOTIDE SEQUENCE [LARGE SCALE GENOMIC DNA]</scope>
    <source>
        <strain evidence="9 10">DCY120</strain>
    </source>
</reference>
<evidence type="ECO:0000256" key="3">
    <source>
        <dbReference type="ARBA" id="ARBA00022490"/>
    </source>
</evidence>
<comment type="caution">
    <text evidence="9">The sequence shown here is derived from an EMBL/GenBank/DDBJ whole genome shotgun (WGS) entry which is preliminary data.</text>
</comment>
<name>A0A850R4S4_9LACO</name>
<dbReference type="PROSITE" id="PS51101">
    <property type="entry name" value="PTS_EIIB_TYPE_4"/>
    <property type="match status" value="1"/>
</dbReference>
<keyword evidence="4 9" id="KW-0762">Sugar transport</keyword>
<evidence type="ECO:0000256" key="4">
    <source>
        <dbReference type="ARBA" id="ARBA00022597"/>
    </source>
</evidence>
<keyword evidence="5" id="KW-0808">Transferase</keyword>
<organism evidence="9 10">
    <name type="scientific">Bombilactobacillus apium</name>
    <dbReference type="NCBI Taxonomy" id="2675299"/>
    <lineage>
        <taxon>Bacteria</taxon>
        <taxon>Bacillati</taxon>
        <taxon>Bacillota</taxon>
        <taxon>Bacilli</taxon>
        <taxon>Lactobacillales</taxon>
        <taxon>Lactobacillaceae</taxon>
        <taxon>Bombilactobacillus</taxon>
    </lineage>
</organism>
<gene>
    <name evidence="9" type="ORF">HU830_07380</name>
</gene>
<keyword evidence="7" id="KW-0418">Kinase</keyword>
<dbReference type="SUPFAM" id="SSF52728">
    <property type="entry name" value="PTS IIb component"/>
    <property type="match status" value="1"/>
</dbReference>
<protein>
    <submittedName>
        <fullName evidence="9">PTS sugar transporter subunit IIB</fullName>
    </submittedName>
</protein>
<keyword evidence="6" id="KW-0598">Phosphotransferase system</keyword>
<sequence>MAVELVRIDDRLIHGQVATTWLKDYQIEQVLIVDDAVSQDEMRKTMVSVAAPVDVKVKVFSSARFQHVMQRAQIKRRTLLLLTNPITAEDLVAGGFPISEIIVGGMRRMPEREIISKAVSATAAEQAAFRKLGEQQVKLTIQTVPRDEKKDLLKLLH</sequence>
<dbReference type="InterPro" id="IPR036667">
    <property type="entry name" value="PTS_IIB_sorbose-sp_sf"/>
</dbReference>
<dbReference type="Pfam" id="PF03830">
    <property type="entry name" value="PTSIIB_sorb"/>
    <property type="match status" value="1"/>
</dbReference>
<dbReference type="EMBL" id="JABZEC010000006">
    <property type="protein sequence ID" value="NVY96971.1"/>
    <property type="molecule type" value="Genomic_DNA"/>
</dbReference>
<comment type="subcellular location">
    <subcellularLocation>
        <location evidence="1">Cytoplasm</location>
    </subcellularLocation>
</comment>
<evidence type="ECO:0000259" key="8">
    <source>
        <dbReference type="PROSITE" id="PS51101"/>
    </source>
</evidence>
<evidence type="ECO:0000313" key="9">
    <source>
        <dbReference type="EMBL" id="NVY96971.1"/>
    </source>
</evidence>
<keyword evidence="10" id="KW-1185">Reference proteome</keyword>
<dbReference type="RefSeq" id="WP_176943125.1">
    <property type="nucleotide sequence ID" value="NZ_JABZEC010000006.1"/>
</dbReference>
<dbReference type="AlphaFoldDB" id="A0A850R4S4"/>
<evidence type="ECO:0000256" key="1">
    <source>
        <dbReference type="ARBA" id="ARBA00004496"/>
    </source>
</evidence>
<evidence type="ECO:0000313" key="10">
    <source>
        <dbReference type="Proteomes" id="UP000563523"/>
    </source>
</evidence>
<keyword evidence="3" id="KW-0963">Cytoplasm</keyword>
<dbReference type="GO" id="GO:0008982">
    <property type="term" value="F:protein-N(PI)-phosphohistidine-sugar phosphotransferase activity"/>
    <property type="evidence" value="ECO:0007669"/>
    <property type="project" value="InterPro"/>
</dbReference>
<dbReference type="Proteomes" id="UP000563523">
    <property type="component" value="Unassembled WGS sequence"/>
</dbReference>
<evidence type="ECO:0000256" key="5">
    <source>
        <dbReference type="ARBA" id="ARBA00022679"/>
    </source>
</evidence>
<proteinExistence type="predicted"/>
<dbReference type="GO" id="GO:0005737">
    <property type="term" value="C:cytoplasm"/>
    <property type="evidence" value="ECO:0007669"/>
    <property type="project" value="UniProtKB-SubCell"/>
</dbReference>
<evidence type="ECO:0000256" key="7">
    <source>
        <dbReference type="ARBA" id="ARBA00022777"/>
    </source>
</evidence>
<accession>A0A850R4S4</accession>
<dbReference type="InterPro" id="IPR004720">
    <property type="entry name" value="PTS_IIB_sorbose-sp"/>
</dbReference>
<dbReference type="GO" id="GO:0009401">
    <property type="term" value="P:phosphoenolpyruvate-dependent sugar phosphotransferase system"/>
    <property type="evidence" value="ECO:0007669"/>
    <property type="project" value="UniProtKB-KW"/>
</dbReference>